<dbReference type="RefSeq" id="WP_008728311.1">
    <property type="nucleotide sequence ID" value="NZ_BAAACC010000023.1"/>
</dbReference>
<sequence length="54" mass="6338">MNWEDMKILVEKCVPEQLLKEYDMCIEISCTGANTDETRIEIDYSKCEIFVTES</sequence>
<gene>
    <name evidence="1" type="ORF">G4D54_19720</name>
</gene>
<dbReference type="GeneID" id="61927815"/>
<evidence type="ECO:0000313" key="2">
    <source>
        <dbReference type="Proteomes" id="UP000503330"/>
    </source>
</evidence>
<dbReference type="AlphaFoldDB" id="A0AAP9MJN7"/>
<protein>
    <submittedName>
        <fullName evidence="1">Uncharacterized protein</fullName>
    </submittedName>
</protein>
<organism evidence="1 2">
    <name type="scientific">Clostridium innocuum</name>
    <dbReference type="NCBI Taxonomy" id="1522"/>
    <lineage>
        <taxon>Bacteria</taxon>
        <taxon>Bacillati</taxon>
        <taxon>Bacillota</taxon>
        <taxon>Clostridia</taxon>
        <taxon>Eubacteriales</taxon>
        <taxon>Clostridiaceae</taxon>
        <taxon>Clostridium</taxon>
    </lineage>
</organism>
<name>A0AAP9MJN7_CLOIN</name>
<proteinExistence type="predicted"/>
<dbReference type="EMBL" id="CP048838">
    <property type="protein sequence ID" value="QJA04496.1"/>
    <property type="molecule type" value="Genomic_DNA"/>
</dbReference>
<evidence type="ECO:0000313" key="1">
    <source>
        <dbReference type="EMBL" id="QJA04496.1"/>
    </source>
</evidence>
<dbReference type="Proteomes" id="UP000503330">
    <property type="component" value="Chromosome"/>
</dbReference>
<reference evidence="1 2" key="1">
    <citation type="submission" date="2020-02" db="EMBL/GenBank/DDBJ databases">
        <authorList>
            <person name="Kociolek L.K."/>
            <person name="Ozer E.A."/>
        </authorList>
    </citation>
    <scope>NUCLEOTIDE SEQUENCE [LARGE SCALE GENOMIC DNA]</scope>
    <source>
        <strain evidence="1 2">ATCC 14501</strain>
    </source>
</reference>
<accession>A0AAP9MJN7</accession>